<evidence type="ECO:0000256" key="2">
    <source>
        <dbReference type="ARBA" id="ARBA00006997"/>
    </source>
</evidence>
<feature type="binding site" evidence="11">
    <location>
        <position position="56"/>
    </location>
    <ligand>
        <name>substrate</name>
    </ligand>
</feature>
<dbReference type="GO" id="GO:0004765">
    <property type="term" value="F:shikimate kinase activity"/>
    <property type="evidence" value="ECO:0007669"/>
    <property type="project" value="UniProtKB-UniRule"/>
</dbReference>
<feature type="binding site" evidence="11">
    <location>
        <position position="135"/>
    </location>
    <ligand>
        <name>substrate</name>
    </ligand>
</feature>
<gene>
    <name evidence="11 12" type="primary">aroK</name>
    <name evidence="12" type="ORF">MELA_00761</name>
</gene>
<dbReference type="PROSITE" id="PS01128">
    <property type="entry name" value="SHIKIMATE_KINASE"/>
    <property type="match status" value="1"/>
</dbReference>
<dbReference type="GO" id="GO:0005524">
    <property type="term" value="F:ATP binding"/>
    <property type="evidence" value="ECO:0007669"/>
    <property type="project" value="UniProtKB-UniRule"/>
</dbReference>
<dbReference type="PRINTS" id="PR01100">
    <property type="entry name" value="SHIKIMTKNASE"/>
</dbReference>
<dbReference type="GO" id="GO:0009423">
    <property type="term" value="P:chorismate biosynthetic process"/>
    <property type="evidence" value="ECO:0007669"/>
    <property type="project" value="UniProtKB-UniRule"/>
</dbReference>
<dbReference type="InterPro" id="IPR023000">
    <property type="entry name" value="Shikimate_kinase_CS"/>
</dbReference>
<keyword evidence="13" id="KW-1185">Reference proteome</keyword>
<dbReference type="GO" id="GO:0009073">
    <property type="term" value="P:aromatic amino acid family biosynthetic process"/>
    <property type="evidence" value="ECO:0007669"/>
    <property type="project" value="UniProtKB-KW"/>
</dbReference>
<feature type="binding site" evidence="11">
    <location>
        <position position="116"/>
    </location>
    <ligand>
        <name>ATP</name>
        <dbReference type="ChEBI" id="CHEBI:30616"/>
    </ligand>
</feature>
<evidence type="ECO:0000256" key="9">
    <source>
        <dbReference type="ARBA" id="ARBA00023141"/>
    </source>
</evidence>
<evidence type="ECO:0000256" key="7">
    <source>
        <dbReference type="ARBA" id="ARBA00022777"/>
    </source>
</evidence>
<evidence type="ECO:0000256" key="8">
    <source>
        <dbReference type="ARBA" id="ARBA00022840"/>
    </source>
</evidence>
<keyword evidence="6 11" id="KW-0547">Nucleotide-binding</keyword>
<evidence type="ECO:0000256" key="6">
    <source>
        <dbReference type="ARBA" id="ARBA00022741"/>
    </source>
</evidence>
<keyword evidence="11" id="KW-0460">Magnesium</keyword>
<name>A0A564ZGD6_9BACT</name>
<comment type="subunit">
    <text evidence="11">Monomer.</text>
</comment>
<feature type="binding site" evidence="11">
    <location>
        <position position="32"/>
    </location>
    <ligand>
        <name>substrate</name>
    </ligand>
</feature>
<dbReference type="Proteomes" id="UP000334340">
    <property type="component" value="Unassembled WGS sequence"/>
</dbReference>
<evidence type="ECO:0000256" key="3">
    <source>
        <dbReference type="ARBA" id="ARBA00012154"/>
    </source>
</evidence>
<keyword evidence="11" id="KW-0479">Metal-binding</keyword>
<dbReference type="AlphaFoldDB" id="A0A564ZGD6"/>
<evidence type="ECO:0000256" key="11">
    <source>
        <dbReference type="HAMAP-Rule" id="MF_00109"/>
    </source>
</evidence>
<comment type="pathway">
    <text evidence="1 11">Metabolic intermediate biosynthesis; chorismate biosynthesis; chorismate from D-erythrose 4-phosphate and phosphoenolpyruvate: step 5/7.</text>
</comment>
<evidence type="ECO:0000256" key="10">
    <source>
        <dbReference type="ARBA" id="ARBA00048567"/>
    </source>
</evidence>
<keyword evidence="8 11" id="KW-0067">ATP-binding</keyword>
<dbReference type="CDD" id="cd00464">
    <property type="entry name" value="SK"/>
    <property type="match status" value="1"/>
</dbReference>
<dbReference type="EC" id="2.7.1.71" evidence="3 11"/>
<evidence type="ECO:0000256" key="5">
    <source>
        <dbReference type="ARBA" id="ARBA00022679"/>
    </source>
</evidence>
<comment type="caution">
    <text evidence="11">Lacks conserved residue(s) required for the propagation of feature annotation.</text>
</comment>
<dbReference type="GO" id="GO:0000287">
    <property type="term" value="F:magnesium ion binding"/>
    <property type="evidence" value="ECO:0007669"/>
    <property type="project" value="UniProtKB-UniRule"/>
</dbReference>
<sequence>MKIVLAGFMGTGKSVVGRRLAERLAVPFIDLDVAIEAAAGMTIPEIFASEGEPGFRRREREMIAGVAHRSAGVIATGGGAVVDPENLRNLKNGAVLVCLTAEPAVILHRLGDDAGRPLLQSPDRLTRICELLAQRAPAYAQADLSIDTSGMEIEEIVDRIIVHLGIDRQTQLSPLSLGEG</sequence>
<comment type="function">
    <text evidence="11">Catalyzes the specific phosphorylation of the 3-hydroxyl group of shikimic acid using ATP as a cosubstrate.</text>
</comment>
<dbReference type="EMBL" id="CABIKM010000011">
    <property type="protein sequence ID" value="VUZ84390.1"/>
    <property type="molecule type" value="Genomic_DNA"/>
</dbReference>
<keyword evidence="11" id="KW-0963">Cytoplasm</keyword>
<comment type="similarity">
    <text evidence="2 11">Belongs to the shikimate kinase family.</text>
</comment>
<evidence type="ECO:0000313" key="12">
    <source>
        <dbReference type="EMBL" id="VUZ84390.1"/>
    </source>
</evidence>
<dbReference type="GO" id="GO:0008652">
    <property type="term" value="P:amino acid biosynthetic process"/>
    <property type="evidence" value="ECO:0007669"/>
    <property type="project" value="UniProtKB-KW"/>
</dbReference>
<keyword evidence="9 11" id="KW-0057">Aromatic amino acid biosynthesis</keyword>
<keyword evidence="4 11" id="KW-0028">Amino-acid biosynthesis</keyword>
<dbReference type="HAMAP" id="MF_00109">
    <property type="entry name" value="Shikimate_kinase"/>
    <property type="match status" value="1"/>
</dbReference>
<comment type="cofactor">
    <cofactor evidence="11">
        <name>Mg(2+)</name>
        <dbReference type="ChEBI" id="CHEBI:18420"/>
    </cofactor>
    <text evidence="11">Binds 1 Mg(2+) ion per subunit.</text>
</comment>
<dbReference type="Gene3D" id="3.40.50.300">
    <property type="entry name" value="P-loop containing nucleotide triphosphate hydrolases"/>
    <property type="match status" value="1"/>
</dbReference>
<feature type="binding site" evidence="11">
    <location>
        <position position="78"/>
    </location>
    <ligand>
        <name>substrate</name>
    </ligand>
</feature>
<dbReference type="InterPro" id="IPR031322">
    <property type="entry name" value="Shikimate/glucono_kinase"/>
</dbReference>
<feature type="binding site" evidence="11">
    <location>
        <begin position="10"/>
        <end position="15"/>
    </location>
    <ligand>
        <name>ATP</name>
        <dbReference type="ChEBI" id="CHEBI:30616"/>
    </ligand>
</feature>
<keyword evidence="5 11" id="KW-0808">Transferase</keyword>
<feature type="binding site" evidence="11">
    <location>
        <position position="14"/>
    </location>
    <ligand>
        <name>Mg(2+)</name>
        <dbReference type="ChEBI" id="CHEBI:18420"/>
    </ligand>
</feature>
<organism evidence="12 13">
    <name type="scientific">Candidatus Methylomirabilis lanthanidiphila</name>
    <dbReference type="NCBI Taxonomy" id="2211376"/>
    <lineage>
        <taxon>Bacteria</taxon>
        <taxon>Candidatus Methylomirabilota</taxon>
        <taxon>Candidatus Methylomirabilia</taxon>
        <taxon>Candidatus Methylomirabilales</taxon>
        <taxon>Candidatus Methylomirabilaceae</taxon>
        <taxon>Candidatus Methylomirabilis</taxon>
    </lineage>
</organism>
<dbReference type="InterPro" id="IPR027417">
    <property type="entry name" value="P-loop_NTPase"/>
</dbReference>
<dbReference type="Pfam" id="PF01202">
    <property type="entry name" value="SKI"/>
    <property type="match status" value="1"/>
</dbReference>
<accession>A0A564ZGD6</accession>
<keyword evidence="7 11" id="KW-0418">Kinase</keyword>
<reference evidence="12 13" key="1">
    <citation type="submission" date="2019-07" db="EMBL/GenBank/DDBJ databases">
        <authorList>
            <person name="Cremers G."/>
        </authorList>
    </citation>
    <scope>NUCLEOTIDE SEQUENCE [LARGE SCALE GENOMIC DNA]</scope>
</reference>
<dbReference type="SUPFAM" id="SSF52540">
    <property type="entry name" value="P-loop containing nucleoside triphosphate hydrolases"/>
    <property type="match status" value="1"/>
</dbReference>
<proteinExistence type="inferred from homology"/>
<comment type="subcellular location">
    <subcellularLocation>
        <location evidence="11">Cytoplasm</location>
    </subcellularLocation>
</comment>
<protein>
    <recommendedName>
        <fullName evidence="3 11">Shikimate kinase</fullName>
        <shortName evidence="11">SK</shortName>
        <ecNumber evidence="3 11">2.7.1.71</ecNumber>
    </recommendedName>
</protein>
<evidence type="ECO:0000256" key="1">
    <source>
        <dbReference type="ARBA" id="ARBA00004842"/>
    </source>
</evidence>
<dbReference type="InterPro" id="IPR000623">
    <property type="entry name" value="Shikimate_kinase/TSH1"/>
</dbReference>
<comment type="catalytic activity">
    <reaction evidence="10 11">
        <text>shikimate + ATP = 3-phosphoshikimate + ADP + H(+)</text>
        <dbReference type="Rhea" id="RHEA:13121"/>
        <dbReference type="ChEBI" id="CHEBI:15378"/>
        <dbReference type="ChEBI" id="CHEBI:30616"/>
        <dbReference type="ChEBI" id="CHEBI:36208"/>
        <dbReference type="ChEBI" id="CHEBI:145989"/>
        <dbReference type="ChEBI" id="CHEBI:456216"/>
        <dbReference type="EC" id="2.7.1.71"/>
    </reaction>
</comment>
<dbReference type="UniPathway" id="UPA00053">
    <property type="reaction ID" value="UER00088"/>
</dbReference>
<dbReference type="GO" id="GO:0005829">
    <property type="term" value="C:cytosol"/>
    <property type="evidence" value="ECO:0007669"/>
    <property type="project" value="TreeGrafter"/>
</dbReference>
<dbReference type="PANTHER" id="PTHR21087">
    <property type="entry name" value="SHIKIMATE KINASE"/>
    <property type="match status" value="1"/>
</dbReference>
<evidence type="ECO:0000313" key="13">
    <source>
        <dbReference type="Proteomes" id="UP000334340"/>
    </source>
</evidence>
<dbReference type="PANTHER" id="PTHR21087:SF16">
    <property type="entry name" value="SHIKIMATE KINASE 1, CHLOROPLASTIC"/>
    <property type="match status" value="1"/>
</dbReference>
<evidence type="ECO:0000256" key="4">
    <source>
        <dbReference type="ARBA" id="ARBA00022605"/>
    </source>
</evidence>